<keyword evidence="6 10" id="KW-0067">ATP-binding</keyword>
<dbReference type="OrthoDB" id="15808at2759"/>
<evidence type="ECO:0000256" key="8">
    <source>
        <dbReference type="ARBA" id="ARBA00023146"/>
    </source>
</evidence>
<dbReference type="eggNOG" id="KOG2713">
    <property type="taxonomic scope" value="Eukaryota"/>
</dbReference>
<dbReference type="Pfam" id="PF00579">
    <property type="entry name" value="tRNA-synt_1b"/>
    <property type="match status" value="2"/>
</dbReference>
<keyword evidence="4 10" id="KW-0436">Ligase</keyword>
<accession>F4WWJ3</accession>
<dbReference type="Gene3D" id="3.40.50.620">
    <property type="entry name" value="HUPs"/>
    <property type="match status" value="1"/>
</dbReference>
<proteinExistence type="inferred from homology"/>
<evidence type="ECO:0000256" key="6">
    <source>
        <dbReference type="ARBA" id="ARBA00022840"/>
    </source>
</evidence>
<evidence type="ECO:0000256" key="4">
    <source>
        <dbReference type="ARBA" id="ARBA00022598"/>
    </source>
</evidence>
<evidence type="ECO:0000256" key="2">
    <source>
        <dbReference type="ARBA" id="ARBA00005594"/>
    </source>
</evidence>
<evidence type="ECO:0000256" key="1">
    <source>
        <dbReference type="ARBA" id="ARBA00004173"/>
    </source>
</evidence>
<evidence type="ECO:0000256" key="5">
    <source>
        <dbReference type="ARBA" id="ARBA00022741"/>
    </source>
</evidence>
<sequence>MLKILRAAARLERTCAAKSEGLRKCSSQATQIKYAKRIFSGIQPTGSVHLGNYFGAIWRWVELQNSSEAVLCSIADLHSITLPQNPQKLRENTLLMTATLIACGIDYKRSILFQQSKVPMHTELCWILSSITTMARLAHLPQFKEKSESLKNVPLGLATHVPVGQDQAQHIQLAQDLVQIFNRQFGQTFPIPRTLINGPSQRIKSLRDPTKKMSKSHTDSKSRLNLLDEPDELLEKVKKAVTDFTSEVTYDPEKRPGVANLINIHSLFTGQTTEEICEEAVGLNTGQYKLKLADIMIEKLSPIRKDILRLTREPAYLDEILKEGTERATELATNCWTEVTQKVFSNDIQDVKNIVKTYNRKI</sequence>
<reference evidence="11" key="1">
    <citation type="submission" date="2011-02" db="EMBL/GenBank/DDBJ databases">
        <title>The genome of the leaf-cutting ant Acromyrmex echinatior suggests key adaptations to social evolution and fungus farming.</title>
        <authorList>
            <person name="Nygaard S."/>
            <person name="Zhang G."/>
        </authorList>
    </citation>
    <scope>NUCLEOTIDE SEQUENCE</scope>
</reference>
<dbReference type="InterPro" id="IPR050203">
    <property type="entry name" value="Trp-tRNA_synthetase"/>
</dbReference>
<dbReference type="InterPro" id="IPR014729">
    <property type="entry name" value="Rossmann-like_a/b/a_fold"/>
</dbReference>
<dbReference type="GO" id="GO:0005524">
    <property type="term" value="F:ATP binding"/>
    <property type="evidence" value="ECO:0007669"/>
    <property type="project" value="UniProtKB-KW"/>
</dbReference>
<dbReference type="GO" id="GO:0070183">
    <property type="term" value="P:mitochondrial tryptophanyl-tRNA aminoacylation"/>
    <property type="evidence" value="ECO:0007669"/>
    <property type="project" value="TreeGrafter"/>
</dbReference>
<evidence type="ECO:0000256" key="3">
    <source>
        <dbReference type="ARBA" id="ARBA00013161"/>
    </source>
</evidence>
<dbReference type="InterPro" id="IPR001412">
    <property type="entry name" value="aa-tRNA-synth_I_CS"/>
</dbReference>
<dbReference type="FunFam" id="1.10.240.10:FF:000002">
    <property type="entry name" value="Tryptophan--tRNA ligase"/>
    <property type="match status" value="1"/>
</dbReference>
<evidence type="ECO:0000256" key="10">
    <source>
        <dbReference type="RuleBase" id="RU363036"/>
    </source>
</evidence>
<evidence type="ECO:0000256" key="9">
    <source>
        <dbReference type="ARBA" id="ARBA00030268"/>
    </source>
</evidence>
<dbReference type="Gene3D" id="1.10.240.10">
    <property type="entry name" value="Tyrosyl-Transfer RNA Synthetase"/>
    <property type="match status" value="1"/>
</dbReference>
<dbReference type="InterPro" id="IPR002305">
    <property type="entry name" value="aa-tRNA-synth_Ic"/>
</dbReference>
<organism evidence="12">
    <name type="scientific">Acromyrmex echinatior</name>
    <name type="common">Panamanian leafcutter ant</name>
    <name type="synonym">Acromyrmex octospinosus echinatior</name>
    <dbReference type="NCBI Taxonomy" id="103372"/>
    <lineage>
        <taxon>Eukaryota</taxon>
        <taxon>Metazoa</taxon>
        <taxon>Ecdysozoa</taxon>
        <taxon>Arthropoda</taxon>
        <taxon>Hexapoda</taxon>
        <taxon>Insecta</taxon>
        <taxon>Pterygota</taxon>
        <taxon>Neoptera</taxon>
        <taxon>Endopterygota</taxon>
        <taxon>Hymenoptera</taxon>
        <taxon>Apocrita</taxon>
        <taxon>Aculeata</taxon>
        <taxon>Formicoidea</taxon>
        <taxon>Formicidae</taxon>
        <taxon>Myrmicinae</taxon>
        <taxon>Acromyrmex</taxon>
    </lineage>
</organism>
<dbReference type="AlphaFoldDB" id="F4WWJ3"/>
<dbReference type="PANTHER" id="PTHR43766">
    <property type="entry name" value="TRYPTOPHAN--TRNA LIGASE, MITOCHONDRIAL"/>
    <property type="match status" value="1"/>
</dbReference>
<dbReference type="GO" id="GO:0004830">
    <property type="term" value="F:tryptophan-tRNA ligase activity"/>
    <property type="evidence" value="ECO:0007669"/>
    <property type="project" value="UniProtKB-EC"/>
</dbReference>
<dbReference type="EC" id="6.1.1.2" evidence="3"/>
<dbReference type="Proteomes" id="UP000007755">
    <property type="component" value="Unassembled WGS sequence"/>
</dbReference>
<keyword evidence="5 10" id="KW-0547">Nucleotide-binding</keyword>
<dbReference type="PROSITE" id="PS00178">
    <property type="entry name" value="AA_TRNA_LIGASE_I"/>
    <property type="match status" value="1"/>
</dbReference>
<evidence type="ECO:0000256" key="7">
    <source>
        <dbReference type="ARBA" id="ARBA00022917"/>
    </source>
</evidence>
<dbReference type="InterPro" id="IPR002306">
    <property type="entry name" value="Trp-tRNA-ligase"/>
</dbReference>
<dbReference type="GO" id="GO:0005759">
    <property type="term" value="C:mitochondrial matrix"/>
    <property type="evidence" value="ECO:0007669"/>
    <property type="project" value="TreeGrafter"/>
</dbReference>
<gene>
    <name evidence="11" type="ORF">G5I_10307</name>
</gene>
<dbReference type="PANTHER" id="PTHR43766:SF1">
    <property type="entry name" value="TRYPTOPHAN--TRNA LIGASE, MITOCHONDRIAL"/>
    <property type="match status" value="1"/>
</dbReference>
<keyword evidence="7 10" id="KW-0648">Protein biosynthesis</keyword>
<comment type="similarity">
    <text evidence="2 10">Belongs to the class-I aminoacyl-tRNA synthetase family.</text>
</comment>
<dbReference type="CDD" id="cd00806">
    <property type="entry name" value="TrpRS_core"/>
    <property type="match status" value="1"/>
</dbReference>
<name>F4WWJ3_ACREC</name>
<dbReference type="STRING" id="103372.F4WWJ3"/>
<dbReference type="InParanoid" id="F4WWJ3"/>
<keyword evidence="12" id="KW-1185">Reference proteome</keyword>
<evidence type="ECO:0000313" key="11">
    <source>
        <dbReference type="EMBL" id="EGI61424.1"/>
    </source>
</evidence>
<dbReference type="PRINTS" id="PR01039">
    <property type="entry name" value="TRNASYNTHTRP"/>
</dbReference>
<protein>
    <recommendedName>
        <fullName evidence="3">tryptophan--tRNA ligase</fullName>
        <ecNumber evidence="3">6.1.1.2</ecNumber>
    </recommendedName>
    <alternativeName>
        <fullName evidence="9">Tryptophanyl-tRNA synthetase</fullName>
    </alternativeName>
</protein>
<dbReference type="EMBL" id="GL888408">
    <property type="protein sequence ID" value="EGI61424.1"/>
    <property type="molecule type" value="Genomic_DNA"/>
</dbReference>
<evidence type="ECO:0000313" key="12">
    <source>
        <dbReference type="Proteomes" id="UP000007755"/>
    </source>
</evidence>
<comment type="subcellular location">
    <subcellularLocation>
        <location evidence="1">Mitochondrion</location>
    </subcellularLocation>
</comment>
<keyword evidence="8 10" id="KW-0030">Aminoacyl-tRNA synthetase</keyword>
<dbReference type="SUPFAM" id="SSF52374">
    <property type="entry name" value="Nucleotidylyl transferase"/>
    <property type="match status" value="1"/>
</dbReference>
<dbReference type="NCBIfam" id="TIGR00233">
    <property type="entry name" value="trpS"/>
    <property type="match status" value="1"/>
</dbReference>